<name>A0A2W1JA31_9CYAN</name>
<dbReference type="EMBL" id="PQWO01000026">
    <property type="protein sequence ID" value="PZD70868.1"/>
    <property type="molecule type" value="Genomic_DNA"/>
</dbReference>
<reference evidence="2 3" key="1">
    <citation type="journal article" date="2018" name="Sci. Rep.">
        <title>A novel species of the marine cyanobacterium Acaryochloris with a unique pigment content and lifestyle.</title>
        <authorList>
            <person name="Partensky F."/>
            <person name="Six C."/>
            <person name="Ratin M."/>
            <person name="Garczarek L."/>
            <person name="Vaulot D."/>
            <person name="Probert I."/>
            <person name="Calteau A."/>
            <person name="Gourvil P."/>
            <person name="Marie D."/>
            <person name="Grebert T."/>
            <person name="Bouchier C."/>
            <person name="Le Panse S."/>
            <person name="Gachenot M."/>
            <person name="Rodriguez F."/>
            <person name="Garrido J.L."/>
        </authorList>
    </citation>
    <scope>NUCLEOTIDE SEQUENCE [LARGE SCALE GENOMIC DNA]</scope>
    <source>
        <strain evidence="2 3">RCC1774</strain>
    </source>
</reference>
<dbReference type="Proteomes" id="UP000248857">
    <property type="component" value="Unassembled WGS sequence"/>
</dbReference>
<gene>
    <name evidence="2" type="ORF">C1752_08862</name>
</gene>
<organism evidence="2 3">
    <name type="scientific">Acaryochloris thomasi RCC1774</name>
    <dbReference type="NCBI Taxonomy" id="1764569"/>
    <lineage>
        <taxon>Bacteria</taxon>
        <taxon>Bacillati</taxon>
        <taxon>Cyanobacteriota</taxon>
        <taxon>Cyanophyceae</taxon>
        <taxon>Acaryochloridales</taxon>
        <taxon>Acaryochloridaceae</taxon>
        <taxon>Acaryochloris</taxon>
        <taxon>Acaryochloris thomasi</taxon>
    </lineage>
</organism>
<protein>
    <submittedName>
        <fullName evidence="2">Uncharacterized protein</fullName>
    </submittedName>
</protein>
<proteinExistence type="predicted"/>
<sequence length="206" mass="22590">MVEQINETDPQKSLQALKEAFLKSGFTYSMAATAPEAFLKGRKDGDCSTLARAYVKIAHEYFGIENLEVCSKTKDFFVPGGGKVLDQNNATGNVDGGKHWVFTSHYWVDSPIGSIDLLFLGKAANESAWIDQTDEGGVDEIGYREFGKYRVYEAKYTGSSIADRYATDLAAAKEGQESSKADLEAMSKPGQKSSSGWGAFFNRLFD</sequence>
<keyword evidence="3" id="KW-1185">Reference proteome</keyword>
<dbReference type="AlphaFoldDB" id="A0A2W1JA31"/>
<accession>A0A2W1JA31</accession>
<feature type="region of interest" description="Disordered" evidence="1">
    <location>
        <begin position="174"/>
        <end position="197"/>
    </location>
</feature>
<comment type="caution">
    <text evidence="2">The sequence shown here is derived from an EMBL/GenBank/DDBJ whole genome shotgun (WGS) entry which is preliminary data.</text>
</comment>
<evidence type="ECO:0000313" key="2">
    <source>
        <dbReference type="EMBL" id="PZD70868.1"/>
    </source>
</evidence>
<evidence type="ECO:0000313" key="3">
    <source>
        <dbReference type="Proteomes" id="UP000248857"/>
    </source>
</evidence>
<feature type="compositionally biased region" description="Basic and acidic residues" evidence="1">
    <location>
        <begin position="174"/>
        <end position="185"/>
    </location>
</feature>
<evidence type="ECO:0000256" key="1">
    <source>
        <dbReference type="SAM" id="MobiDB-lite"/>
    </source>
</evidence>